<proteinExistence type="predicted"/>
<gene>
    <name evidence="2" type="ORF">EV421DRAFT_1736939</name>
</gene>
<accession>A0AA39MN89</accession>
<comment type="caution">
    <text evidence="2">The sequence shown here is derived from an EMBL/GenBank/DDBJ whole genome shotgun (WGS) entry which is preliminary data.</text>
</comment>
<keyword evidence="3" id="KW-1185">Reference proteome</keyword>
<evidence type="ECO:0000313" key="2">
    <source>
        <dbReference type="EMBL" id="KAK0441031.1"/>
    </source>
</evidence>
<dbReference type="Proteomes" id="UP001175226">
    <property type="component" value="Unassembled WGS sequence"/>
</dbReference>
<organism evidence="2 3">
    <name type="scientific">Armillaria borealis</name>
    <dbReference type="NCBI Taxonomy" id="47425"/>
    <lineage>
        <taxon>Eukaryota</taxon>
        <taxon>Fungi</taxon>
        <taxon>Dikarya</taxon>
        <taxon>Basidiomycota</taxon>
        <taxon>Agaricomycotina</taxon>
        <taxon>Agaricomycetes</taxon>
        <taxon>Agaricomycetidae</taxon>
        <taxon>Agaricales</taxon>
        <taxon>Marasmiineae</taxon>
        <taxon>Physalacriaceae</taxon>
        <taxon>Armillaria</taxon>
    </lineage>
</organism>
<feature type="region of interest" description="Disordered" evidence="1">
    <location>
        <begin position="96"/>
        <end position="128"/>
    </location>
</feature>
<feature type="region of interest" description="Disordered" evidence="1">
    <location>
        <begin position="16"/>
        <end position="36"/>
    </location>
</feature>
<feature type="compositionally biased region" description="Polar residues" evidence="1">
    <location>
        <begin position="16"/>
        <end position="25"/>
    </location>
</feature>
<evidence type="ECO:0000256" key="1">
    <source>
        <dbReference type="SAM" id="MobiDB-lite"/>
    </source>
</evidence>
<dbReference type="AlphaFoldDB" id="A0AA39MN89"/>
<dbReference type="EMBL" id="JAUEPT010000031">
    <property type="protein sequence ID" value="KAK0441031.1"/>
    <property type="molecule type" value="Genomic_DNA"/>
</dbReference>
<reference evidence="2" key="1">
    <citation type="submission" date="2023-06" db="EMBL/GenBank/DDBJ databases">
        <authorList>
            <consortium name="Lawrence Berkeley National Laboratory"/>
            <person name="Ahrendt S."/>
            <person name="Sahu N."/>
            <person name="Indic B."/>
            <person name="Wong-Bajracharya J."/>
            <person name="Merenyi Z."/>
            <person name="Ke H.-M."/>
            <person name="Monk M."/>
            <person name="Kocsube S."/>
            <person name="Drula E."/>
            <person name="Lipzen A."/>
            <person name="Balint B."/>
            <person name="Henrissat B."/>
            <person name="Andreopoulos B."/>
            <person name="Martin F.M."/>
            <person name="Harder C.B."/>
            <person name="Rigling D."/>
            <person name="Ford K.L."/>
            <person name="Foster G.D."/>
            <person name="Pangilinan J."/>
            <person name="Papanicolaou A."/>
            <person name="Barry K."/>
            <person name="LaButti K."/>
            <person name="Viragh M."/>
            <person name="Koriabine M."/>
            <person name="Yan M."/>
            <person name="Riley R."/>
            <person name="Champramary S."/>
            <person name="Plett K.L."/>
            <person name="Tsai I.J."/>
            <person name="Slot J."/>
            <person name="Sipos G."/>
            <person name="Plett J."/>
            <person name="Nagy L.G."/>
            <person name="Grigoriev I.V."/>
        </authorList>
    </citation>
    <scope>NUCLEOTIDE SEQUENCE</scope>
    <source>
        <strain evidence="2">FPL87.14</strain>
    </source>
</reference>
<sequence>MSGLVFQLPLFAATQIPPNGNSPLANSKEKGGQSGQENIETVLVLMFVHEPMPIQTPDTSEDRTAVLWEINTAHKPGDLNCAIKRKTQIAHSLLQTPRRGNKEMERSKRPLSASDLASVGLLTTQSSH</sequence>
<evidence type="ECO:0000313" key="3">
    <source>
        <dbReference type="Proteomes" id="UP001175226"/>
    </source>
</evidence>
<protein>
    <submittedName>
        <fullName evidence="2">Uncharacterized protein</fullName>
    </submittedName>
</protein>
<name>A0AA39MN89_9AGAR</name>